<reference evidence="1 2" key="1">
    <citation type="submission" date="2017-12" db="EMBL/GenBank/DDBJ databases">
        <title>Characterization of six clinical isolates of Enterochimera gen. nov., a novel genus of the Yersiniaciae family and the three species Enterochimera arupensis sp. nov., Enterochimera coloradensis sp. nov, and Enterochimera californica sp. nov.</title>
        <authorList>
            <person name="Rossi A."/>
            <person name="Fisher M."/>
        </authorList>
    </citation>
    <scope>NUCLEOTIDE SEQUENCE [LARGE SCALE GENOMIC DNA]</scope>
    <source>
        <strain evidence="2">2015-Iso6</strain>
    </source>
</reference>
<dbReference type="Proteomes" id="UP000234240">
    <property type="component" value="Unassembled WGS sequence"/>
</dbReference>
<proteinExistence type="predicted"/>
<dbReference type="AlphaFoldDB" id="A0A2N5DT57"/>
<dbReference type="EMBL" id="PJZF01000058">
    <property type="protein sequence ID" value="PLR29547.1"/>
    <property type="molecule type" value="Genomic_DNA"/>
</dbReference>
<evidence type="ECO:0008006" key="3">
    <source>
        <dbReference type="Google" id="ProtNLM"/>
    </source>
</evidence>
<accession>A0A2N5DT57</accession>
<keyword evidence="2" id="KW-1185">Reference proteome</keyword>
<organism evidence="1 2">
    <name type="scientific">Chimaeribacter californicus</name>
    <dbReference type="NCBI Taxonomy" id="2060067"/>
    <lineage>
        <taxon>Bacteria</taxon>
        <taxon>Pseudomonadati</taxon>
        <taxon>Pseudomonadota</taxon>
        <taxon>Gammaproteobacteria</taxon>
        <taxon>Enterobacterales</taxon>
        <taxon>Yersiniaceae</taxon>
        <taxon>Chimaeribacter</taxon>
    </lineage>
</organism>
<evidence type="ECO:0000313" key="2">
    <source>
        <dbReference type="Proteomes" id="UP000234240"/>
    </source>
</evidence>
<evidence type="ECO:0000313" key="1">
    <source>
        <dbReference type="EMBL" id="PLR29547.1"/>
    </source>
</evidence>
<sequence length="138" mass="15617">MAGIEFFVKDITYGDFTIETEEKRIGGNVFNVPVGRTAQPITMMVRDTNQGIVREWFRQCVRNVINDDGTVNLPASYLMTLRVYRLEATAVPILDSEFTVIPTEMGAITQSKDQVTEFLTFPLSFVQWKTFGDNPLAL</sequence>
<protein>
    <recommendedName>
        <fullName evidence="3">DUF1833 domain-containing protein</fullName>
    </recommendedName>
</protein>
<gene>
    <name evidence="1" type="ORF">CYR55_22730</name>
</gene>
<comment type="caution">
    <text evidence="1">The sequence shown here is derived from an EMBL/GenBank/DDBJ whole genome shotgun (WGS) entry which is preliminary data.</text>
</comment>
<name>A0A2N5DT57_9GAMM</name>